<accession>A0ABQ3PMY4</accession>
<proteinExistence type="predicted"/>
<sequence>MASKGAGVSTGMNKTARTEWWESLPAGIRDEIDGYVLQDSLLMAVRAIVAVGLVPHGIGVGTAQLIAHDRYLHHGDRIAREPESPLDLESLACRAAGCEGRVVAIEAVWDGDTVHDWFVRLLALTTDPAAEAPMATVYWSTAKRYLGEHEEDASRHPVATAAERAGRALAEHLSVPFHFASPDTPDDEAPRLRP</sequence>
<evidence type="ECO:0000313" key="1">
    <source>
        <dbReference type="EMBL" id="GHI26379.1"/>
    </source>
</evidence>
<dbReference type="EMBL" id="BNDW01000102">
    <property type="protein sequence ID" value="GHI26379.1"/>
    <property type="molecule type" value="Genomic_DNA"/>
</dbReference>
<protein>
    <submittedName>
        <fullName evidence="1">Uncharacterized protein</fullName>
    </submittedName>
</protein>
<evidence type="ECO:0000313" key="2">
    <source>
        <dbReference type="Proteomes" id="UP001052739"/>
    </source>
</evidence>
<name>A0ABQ3PMY4_9ACTN</name>
<comment type="caution">
    <text evidence="1">The sequence shown here is derived from an EMBL/GenBank/DDBJ whole genome shotgun (WGS) entry which is preliminary data.</text>
</comment>
<dbReference type="Proteomes" id="UP001052739">
    <property type="component" value="Unassembled WGS sequence"/>
</dbReference>
<gene>
    <name evidence="1" type="ORF">Shyd_77500</name>
</gene>
<reference evidence="1" key="1">
    <citation type="submission" date="2024-05" db="EMBL/GenBank/DDBJ databases">
        <title>Whole genome shotgun sequence of Streptomyces hydrogenans NBRC 13475.</title>
        <authorList>
            <person name="Komaki H."/>
            <person name="Tamura T."/>
        </authorList>
    </citation>
    <scope>NUCLEOTIDE SEQUENCE</scope>
    <source>
        <strain evidence="1">NBRC 13475</strain>
    </source>
</reference>
<keyword evidence="2" id="KW-1185">Reference proteome</keyword>
<organism evidence="1 2">
    <name type="scientific">Streptomyces hydrogenans</name>
    <dbReference type="NCBI Taxonomy" id="1873719"/>
    <lineage>
        <taxon>Bacteria</taxon>
        <taxon>Bacillati</taxon>
        <taxon>Actinomycetota</taxon>
        <taxon>Actinomycetes</taxon>
        <taxon>Kitasatosporales</taxon>
        <taxon>Streptomycetaceae</taxon>
        <taxon>Streptomyces</taxon>
    </lineage>
</organism>